<feature type="domain" description="HTH asnC-type" evidence="4">
    <location>
        <begin position="3"/>
        <end position="64"/>
    </location>
</feature>
<dbReference type="GO" id="GO:0043565">
    <property type="term" value="F:sequence-specific DNA binding"/>
    <property type="evidence" value="ECO:0007669"/>
    <property type="project" value="InterPro"/>
</dbReference>
<keyword evidence="6" id="KW-1185">Reference proteome</keyword>
<evidence type="ECO:0000256" key="2">
    <source>
        <dbReference type="ARBA" id="ARBA00023125"/>
    </source>
</evidence>
<keyword evidence="3" id="KW-0804">Transcription</keyword>
<organism evidence="5 6">
    <name type="scientific">Histidinibacterium lentulum</name>
    <dbReference type="NCBI Taxonomy" id="2480588"/>
    <lineage>
        <taxon>Bacteria</taxon>
        <taxon>Pseudomonadati</taxon>
        <taxon>Pseudomonadota</taxon>
        <taxon>Alphaproteobacteria</taxon>
        <taxon>Rhodobacterales</taxon>
        <taxon>Paracoccaceae</taxon>
        <taxon>Histidinibacterium</taxon>
    </lineage>
</organism>
<dbReference type="Gene3D" id="1.10.10.10">
    <property type="entry name" value="Winged helix-like DNA-binding domain superfamily/Winged helix DNA-binding domain"/>
    <property type="match status" value="1"/>
</dbReference>
<dbReference type="InterPro" id="IPR011991">
    <property type="entry name" value="ArsR-like_HTH"/>
</dbReference>
<dbReference type="CDD" id="cd00090">
    <property type="entry name" value="HTH_ARSR"/>
    <property type="match status" value="1"/>
</dbReference>
<accession>A0A3N2R6I4</accession>
<evidence type="ECO:0000256" key="3">
    <source>
        <dbReference type="ARBA" id="ARBA00023163"/>
    </source>
</evidence>
<name>A0A3N2R6I4_9RHOB</name>
<evidence type="ECO:0000313" key="6">
    <source>
        <dbReference type="Proteomes" id="UP000268016"/>
    </source>
</evidence>
<dbReference type="PRINTS" id="PR00033">
    <property type="entry name" value="HTHASNC"/>
</dbReference>
<protein>
    <submittedName>
        <fullName evidence="5">Lrp/AsnC family transcriptional regulator</fullName>
    </submittedName>
</protein>
<sequence>MNLDRIDLKILDILQRDATVPVARIADEVGLSQTPCWKRIQKHEEAGVIRSRVAILDPDAFGLGMTAFMMIEAAEQTADWRRDFLSVVESLEPIRDIYRLAGSFDFMLRAVVSDMAAFDRLHAELTSRIRLRSVNSVFALERVKVSTALPISGLPPSQRPARP</sequence>
<dbReference type="SUPFAM" id="SSF46785">
    <property type="entry name" value="Winged helix' DNA-binding domain"/>
    <property type="match status" value="1"/>
</dbReference>
<dbReference type="InterPro" id="IPR011008">
    <property type="entry name" value="Dimeric_a/b-barrel"/>
</dbReference>
<dbReference type="InterPro" id="IPR000485">
    <property type="entry name" value="AsnC-type_HTH_dom"/>
</dbReference>
<dbReference type="SMART" id="SM00344">
    <property type="entry name" value="HTH_ASNC"/>
    <property type="match status" value="1"/>
</dbReference>
<dbReference type="InterPro" id="IPR019888">
    <property type="entry name" value="Tscrpt_reg_AsnC-like"/>
</dbReference>
<evidence type="ECO:0000256" key="1">
    <source>
        <dbReference type="ARBA" id="ARBA00023015"/>
    </source>
</evidence>
<dbReference type="Pfam" id="PF13404">
    <property type="entry name" value="HTH_AsnC-type"/>
    <property type="match status" value="1"/>
</dbReference>
<dbReference type="AlphaFoldDB" id="A0A3N2R6I4"/>
<keyword evidence="1" id="KW-0805">Transcription regulation</keyword>
<dbReference type="PANTHER" id="PTHR30154:SF17">
    <property type="entry name" value="DNA-BINDING TRANSCRIPTIONAL ACTIVATOR DECR"/>
    <property type="match status" value="1"/>
</dbReference>
<evidence type="ECO:0000313" key="5">
    <source>
        <dbReference type="EMBL" id="ROU03027.1"/>
    </source>
</evidence>
<dbReference type="SUPFAM" id="SSF54909">
    <property type="entry name" value="Dimeric alpha+beta barrel"/>
    <property type="match status" value="1"/>
</dbReference>
<dbReference type="EMBL" id="RDRB01000003">
    <property type="protein sequence ID" value="ROU03027.1"/>
    <property type="molecule type" value="Genomic_DNA"/>
</dbReference>
<dbReference type="Proteomes" id="UP000268016">
    <property type="component" value="Unassembled WGS sequence"/>
</dbReference>
<dbReference type="GO" id="GO:0043200">
    <property type="term" value="P:response to amino acid"/>
    <property type="evidence" value="ECO:0007669"/>
    <property type="project" value="TreeGrafter"/>
</dbReference>
<reference evidence="5 6" key="1">
    <citation type="submission" date="2018-10" db="EMBL/GenBank/DDBJ databases">
        <title>Histidinibacterium lentulum gen. nov., sp. nov., a marine bacterium from the culture broth of Picochlorum sp. 122.</title>
        <authorList>
            <person name="Wang G."/>
        </authorList>
    </citation>
    <scope>NUCLEOTIDE SEQUENCE [LARGE SCALE GENOMIC DNA]</scope>
    <source>
        <strain evidence="5 6">B17</strain>
    </source>
</reference>
<dbReference type="InterPro" id="IPR036390">
    <property type="entry name" value="WH_DNA-bd_sf"/>
</dbReference>
<dbReference type="Gene3D" id="3.30.70.920">
    <property type="match status" value="1"/>
</dbReference>
<dbReference type="OrthoDB" id="7847328at2"/>
<dbReference type="PROSITE" id="PS50956">
    <property type="entry name" value="HTH_ASNC_2"/>
    <property type="match status" value="1"/>
</dbReference>
<comment type="caution">
    <text evidence="5">The sequence shown here is derived from an EMBL/GenBank/DDBJ whole genome shotgun (WGS) entry which is preliminary data.</text>
</comment>
<keyword evidence="2" id="KW-0238">DNA-binding</keyword>
<dbReference type="GO" id="GO:0005829">
    <property type="term" value="C:cytosol"/>
    <property type="evidence" value="ECO:0007669"/>
    <property type="project" value="TreeGrafter"/>
</dbReference>
<dbReference type="Pfam" id="PF01037">
    <property type="entry name" value="AsnC_trans_reg"/>
    <property type="match status" value="1"/>
</dbReference>
<dbReference type="RefSeq" id="WP_123641577.1">
    <property type="nucleotide sequence ID" value="NZ_ML119083.1"/>
</dbReference>
<evidence type="ECO:0000259" key="4">
    <source>
        <dbReference type="PROSITE" id="PS50956"/>
    </source>
</evidence>
<dbReference type="GO" id="GO:0006355">
    <property type="term" value="P:regulation of DNA-templated transcription"/>
    <property type="evidence" value="ECO:0007669"/>
    <property type="project" value="UniProtKB-ARBA"/>
</dbReference>
<dbReference type="InterPro" id="IPR019887">
    <property type="entry name" value="Tscrpt_reg_AsnC/Lrp_C"/>
</dbReference>
<gene>
    <name evidence="5" type="ORF">EAT49_06960</name>
</gene>
<proteinExistence type="predicted"/>
<dbReference type="PANTHER" id="PTHR30154">
    <property type="entry name" value="LEUCINE-RESPONSIVE REGULATORY PROTEIN"/>
    <property type="match status" value="1"/>
</dbReference>
<dbReference type="InterPro" id="IPR036388">
    <property type="entry name" value="WH-like_DNA-bd_sf"/>
</dbReference>